<keyword evidence="2 5" id="KW-0645">Protease</keyword>
<proteinExistence type="inferred from homology"/>
<dbReference type="Gene3D" id="3.40.50.200">
    <property type="entry name" value="Peptidase S8/S53 domain"/>
    <property type="match status" value="1"/>
</dbReference>
<evidence type="ECO:0000313" key="9">
    <source>
        <dbReference type="EMBL" id="OAG31987.1"/>
    </source>
</evidence>
<dbReference type="InterPro" id="IPR023828">
    <property type="entry name" value="Peptidase_S8_Ser-AS"/>
</dbReference>
<dbReference type="Gene3D" id="3.30.70.80">
    <property type="entry name" value="Peptidase S8 propeptide/proteinase inhibitor I9"/>
    <property type="match status" value="1"/>
</dbReference>
<dbReference type="GeneID" id="93646812"/>
<keyword evidence="10" id="KW-1185">Reference proteome</keyword>
<protein>
    <submittedName>
        <fullName evidence="9">Cerevisin</fullName>
    </submittedName>
</protein>
<comment type="caution">
    <text evidence="9">The sequence shown here is derived from an EMBL/GenBank/DDBJ whole genome shotgun (WGS) entry which is preliminary data.</text>
</comment>
<evidence type="ECO:0000313" key="10">
    <source>
        <dbReference type="Proteomes" id="UP000185944"/>
    </source>
</evidence>
<dbReference type="InterPro" id="IPR034193">
    <property type="entry name" value="PCSK9_ProteinaseK-like"/>
</dbReference>
<dbReference type="InterPro" id="IPR000209">
    <property type="entry name" value="Peptidase_S8/S53_dom"/>
</dbReference>
<dbReference type="Pfam" id="PF00082">
    <property type="entry name" value="Peptidase_S8"/>
    <property type="match status" value="1"/>
</dbReference>
<dbReference type="GO" id="GO:0005615">
    <property type="term" value="C:extracellular space"/>
    <property type="evidence" value="ECO:0007669"/>
    <property type="project" value="TreeGrafter"/>
</dbReference>
<dbReference type="GO" id="GO:0006508">
    <property type="term" value="P:proteolysis"/>
    <property type="evidence" value="ECO:0007669"/>
    <property type="project" value="UniProtKB-KW"/>
</dbReference>
<dbReference type="EMBL" id="LTDL01000014">
    <property type="protein sequence ID" value="OAG31987.1"/>
    <property type="molecule type" value="Genomic_DNA"/>
</dbReference>
<evidence type="ECO:0000259" key="7">
    <source>
        <dbReference type="Pfam" id="PF00082"/>
    </source>
</evidence>
<dbReference type="RefSeq" id="XP_067545588.1">
    <property type="nucleotide sequence ID" value="XM_067687880.1"/>
</dbReference>
<evidence type="ECO:0000256" key="5">
    <source>
        <dbReference type="PROSITE-ProRule" id="PRU01240"/>
    </source>
</evidence>
<name>A0A177EJ65_9MICR</name>
<dbReference type="AlphaFoldDB" id="A0A177EJ65"/>
<feature type="active site" description="Charge relay system" evidence="5">
    <location>
        <position position="293"/>
    </location>
</feature>
<dbReference type="Proteomes" id="UP000185944">
    <property type="component" value="Unassembled WGS sequence"/>
</dbReference>
<dbReference type="Pfam" id="PF05922">
    <property type="entry name" value="Inhibitor_I9"/>
    <property type="match status" value="1"/>
</dbReference>
<dbReference type="STRING" id="1805483.A0A177EJ65"/>
<dbReference type="InterPro" id="IPR010259">
    <property type="entry name" value="S8pro/Inhibitor_I9"/>
</dbReference>
<dbReference type="PRINTS" id="PR00723">
    <property type="entry name" value="SUBTILISIN"/>
</dbReference>
<comment type="similarity">
    <text evidence="1 5 6">Belongs to the peptidase S8 family.</text>
</comment>
<dbReference type="InterPro" id="IPR050131">
    <property type="entry name" value="Peptidase_S8_subtilisin-like"/>
</dbReference>
<feature type="active site" description="Charge relay system" evidence="5">
    <location>
        <position position="484"/>
    </location>
</feature>
<dbReference type="InterPro" id="IPR023827">
    <property type="entry name" value="Peptidase_S8_Asp-AS"/>
</dbReference>
<dbReference type="FunFam" id="3.40.50.200:FF:000007">
    <property type="entry name" value="Subtilisin-like serine protease"/>
    <property type="match status" value="1"/>
</dbReference>
<feature type="active site" description="Charge relay system" evidence="5">
    <location>
        <position position="326"/>
    </location>
</feature>
<dbReference type="InterPro" id="IPR015500">
    <property type="entry name" value="Peptidase_S8_subtilisin-rel"/>
</dbReference>
<dbReference type="PROSITE" id="PS51892">
    <property type="entry name" value="SUBTILASE"/>
    <property type="match status" value="1"/>
</dbReference>
<evidence type="ECO:0000259" key="8">
    <source>
        <dbReference type="Pfam" id="PF05922"/>
    </source>
</evidence>
<sequence>MARLLEKDQGSRRTVTWTSVFGCGALLFSLCHAKRYLVLLNDAPEAQVSVAHKAWIEERNIHIEDVKGFSAPGISGYSGNLTEAAAAEIKQRPEVLAVEENQEYQIQVFEDPENRPVGEIPVDTNALNALIRGGPSETLHTERAIKARHNIIKGRRHFRRQPIKKIYRKHRHKKHPLLPWIYVSSLVSHGQPEALRYNGVTNLPCLPSNEPETGPMPGPICGPMPGPKNMTESESKQFILEQMHYPVDSKGLVTQNAAPWGISRVAQRKSVYTLDTYVYPETGGAGVVVYVLDTGIQRDHPEFLGRVSSGINIISGTLDAEDDNGHGTHCAGTIAGTNTGVAKKATLVPVKILSGLGHGTTESAVLGLVYVMKEHHKRIRMENTPKSVVNMSLGGVKSEVLNIMADKAMGMGVTLVVAGGNDASNACSYSPASIKAAITVGAIDKTDNIAPFSNTGKCVNVYAPGVQIPSSFLKSTIKALSGTSMASPHVAGLAALYLSEEYRTPTELKLLIESDAYRVDYIKIASAKMLNLRAAST</sequence>
<keyword evidence="3 5" id="KW-0378">Hydrolase</keyword>
<dbReference type="PROSITE" id="PS00136">
    <property type="entry name" value="SUBTILASE_ASP"/>
    <property type="match status" value="1"/>
</dbReference>
<organism evidence="9 10">
    <name type="scientific">Nematocida displodere</name>
    <dbReference type="NCBI Taxonomy" id="1805483"/>
    <lineage>
        <taxon>Eukaryota</taxon>
        <taxon>Fungi</taxon>
        <taxon>Fungi incertae sedis</taxon>
        <taxon>Microsporidia</taxon>
        <taxon>Nematocida</taxon>
    </lineage>
</organism>
<dbReference type="VEuPathDB" id="MicrosporidiaDB:NEDG_00462"/>
<feature type="domain" description="Peptidase S8/S53" evidence="7">
    <location>
        <begin position="284"/>
        <end position="516"/>
    </location>
</feature>
<evidence type="ECO:0000256" key="1">
    <source>
        <dbReference type="ARBA" id="ARBA00011073"/>
    </source>
</evidence>
<dbReference type="SUPFAM" id="SSF54897">
    <property type="entry name" value="Protease propeptides/inhibitors"/>
    <property type="match status" value="1"/>
</dbReference>
<dbReference type="PANTHER" id="PTHR43806">
    <property type="entry name" value="PEPTIDASE S8"/>
    <property type="match status" value="1"/>
</dbReference>
<feature type="domain" description="Inhibitor I9" evidence="8">
    <location>
        <begin position="36"/>
        <end position="106"/>
    </location>
</feature>
<evidence type="ECO:0000256" key="2">
    <source>
        <dbReference type="ARBA" id="ARBA00022670"/>
    </source>
</evidence>
<keyword evidence="4 5" id="KW-0720">Serine protease</keyword>
<dbReference type="CDD" id="cd04077">
    <property type="entry name" value="Peptidases_S8_PCSK9_ProteinaseK_like"/>
    <property type="match status" value="1"/>
</dbReference>
<accession>A0A177EJ65</accession>
<dbReference type="InterPro" id="IPR022398">
    <property type="entry name" value="Peptidase_S8_His-AS"/>
</dbReference>
<dbReference type="OrthoDB" id="206201at2759"/>
<evidence type="ECO:0000256" key="4">
    <source>
        <dbReference type="ARBA" id="ARBA00022825"/>
    </source>
</evidence>
<gene>
    <name evidence="9" type="ORF">NEDG_00462</name>
</gene>
<dbReference type="GO" id="GO:0004252">
    <property type="term" value="F:serine-type endopeptidase activity"/>
    <property type="evidence" value="ECO:0007669"/>
    <property type="project" value="UniProtKB-UniRule"/>
</dbReference>
<dbReference type="InterPro" id="IPR037045">
    <property type="entry name" value="S8pro/Inhibitor_I9_sf"/>
</dbReference>
<dbReference type="PROSITE" id="PS00137">
    <property type="entry name" value="SUBTILASE_HIS"/>
    <property type="match status" value="1"/>
</dbReference>
<dbReference type="SUPFAM" id="SSF52743">
    <property type="entry name" value="Subtilisin-like"/>
    <property type="match status" value="1"/>
</dbReference>
<reference evidence="9 10" key="1">
    <citation type="submission" date="2016-02" db="EMBL/GenBank/DDBJ databases">
        <title>Discovery of a natural microsporidian pathogen with a broad tissue tropism in Caenorhabditis elegans.</title>
        <authorList>
            <person name="Luallen R.J."/>
            <person name="Reinke A.W."/>
            <person name="Tong L."/>
            <person name="Botts M.R."/>
            <person name="Felix M.-A."/>
            <person name="Troemel E.R."/>
        </authorList>
    </citation>
    <scope>NUCLEOTIDE SEQUENCE [LARGE SCALE GENOMIC DNA]</scope>
    <source>
        <strain evidence="9 10">JUm2807</strain>
    </source>
</reference>
<dbReference type="PROSITE" id="PS00138">
    <property type="entry name" value="SUBTILASE_SER"/>
    <property type="match status" value="1"/>
</dbReference>
<evidence type="ECO:0000256" key="6">
    <source>
        <dbReference type="RuleBase" id="RU003355"/>
    </source>
</evidence>
<dbReference type="PANTHER" id="PTHR43806:SF66">
    <property type="entry name" value="SERIN ENDOPEPTIDASE"/>
    <property type="match status" value="1"/>
</dbReference>
<evidence type="ECO:0000256" key="3">
    <source>
        <dbReference type="ARBA" id="ARBA00022801"/>
    </source>
</evidence>
<dbReference type="InterPro" id="IPR036852">
    <property type="entry name" value="Peptidase_S8/S53_dom_sf"/>
</dbReference>